<feature type="region of interest" description="Disordered" evidence="2">
    <location>
        <begin position="1"/>
        <end position="38"/>
    </location>
</feature>
<dbReference type="Gene3D" id="3.30.450.20">
    <property type="entry name" value="PAS domain"/>
    <property type="match status" value="1"/>
</dbReference>
<evidence type="ECO:0000313" key="5">
    <source>
        <dbReference type="Proteomes" id="UP001596317"/>
    </source>
</evidence>
<dbReference type="SMART" id="SM00091">
    <property type="entry name" value="PAS"/>
    <property type="match status" value="1"/>
</dbReference>
<name>A0ABW1ZK53_9DEIO</name>
<dbReference type="InterPro" id="IPR000014">
    <property type="entry name" value="PAS"/>
</dbReference>
<evidence type="ECO:0000256" key="2">
    <source>
        <dbReference type="SAM" id="MobiDB-lite"/>
    </source>
</evidence>
<feature type="compositionally biased region" description="Low complexity" evidence="2">
    <location>
        <begin position="23"/>
        <end position="35"/>
    </location>
</feature>
<accession>A0ABW1ZK53</accession>
<organism evidence="4 5">
    <name type="scientific">Deinococcus multiflagellatus</name>
    <dbReference type="NCBI Taxonomy" id="1656887"/>
    <lineage>
        <taxon>Bacteria</taxon>
        <taxon>Thermotogati</taxon>
        <taxon>Deinococcota</taxon>
        <taxon>Deinococci</taxon>
        <taxon>Deinococcales</taxon>
        <taxon>Deinococcaceae</taxon>
        <taxon>Deinococcus</taxon>
    </lineage>
</organism>
<protein>
    <submittedName>
        <fullName evidence="4">PAS domain-containing protein</fullName>
    </submittedName>
</protein>
<feature type="coiled-coil region" evidence="1">
    <location>
        <begin position="47"/>
        <end position="79"/>
    </location>
</feature>
<dbReference type="SUPFAM" id="SSF55785">
    <property type="entry name" value="PYP-like sensor domain (PAS domain)"/>
    <property type="match status" value="1"/>
</dbReference>
<evidence type="ECO:0000313" key="4">
    <source>
        <dbReference type="EMBL" id="MFC6660642.1"/>
    </source>
</evidence>
<evidence type="ECO:0000256" key="1">
    <source>
        <dbReference type="SAM" id="Coils"/>
    </source>
</evidence>
<gene>
    <name evidence="4" type="ORF">ACFP90_09955</name>
</gene>
<sequence>MSAHDLSAPERGGLLREQTEQRASAPVVPAALAPAPDDDHTQHELLVHQIELRLQNEELNRKNLELEQARQEYEQLFDGAPVGYATLDETGLVLRANLTLCRMLEVERGQLLRRRLSTYMDSTDSRTFALFLRRMMTDPGRRRVDLWLQGAGGSAWRRSWRPKRYRARRARAGTAA</sequence>
<dbReference type="InterPro" id="IPR013767">
    <property type="entry name" value="PAS_fold"/>
</dbReference>
<keyword evidence="5" id="KW-1185">Reference proteome</keyword>
<dbReference type="CDD" id="cd00130">
    <property type="entry name" value="PAS"/>
    <property type="match status" value="1"/>
</dbReference>
<keyword evidence="1" id="KW-0175">Coiled coil</keyword>
<dbReference type="Proteomes" id="UP001596317">
    <property type="component" value="Unassembled WGS sequence"/>
</dbReference>
<comment type="caution">
    <text evidence="4">The sequence shown here is derived from an EMBL/GenBank/DDBJ whole genome shotgun (WGS) entry which is preliminary data.</text>
</comment>
<dbReference type="RefSeq" id="WP_380055775.1">
    <property type="nucleotide sequence ID" value="NZ_JBHSWB010000001.1"/>
</dbReference>
<dbReference type="Pfam" id="PF00989">
    <property type="entry name" value="PAS"/>
    <property type="match status" value="1"/>
</dbReference>
<feature type="domain" description="PAS" evidence="3">
    <location>
        <begin position="71"/>
        <end position="137"/>
    </location>
</feature>
<evidence type="ECO:0000259" key="3">
    <source>
        <dbReference type="SMART" id="SM00091"/>
    </source>
</evidence>
<proteinExistence type="predicted"/>
<dbReference type="InterPro" id="IPR035965">
    <property type="entry name" value="PAS-like_dom_sf"/>
</dbReference>
<reference evidence="5" key="1">
    <citation type="journal article" date="2019" name="Int. J. Syst. Evol. Microbiol.">
        <title>The Global Catalogue of Microorganisms (GCM) 10K type strain sequencing project: providing services to taxonomists for standard genome sequencing and annotation.</title>
        <authorList>
            <consortium name="The Broad Institute Genomics Platform"/>
            <consortium name="The Broad Institute Genome Sequencing Center for Infectious Disease"/>
            <person name="Wu L."/>
            <person name="Ma J."/>
        </authorList>
    </citation>
    <scope>NUCLEOTIDE SEQUENCE [LARGE SCALE GENOMIC DNA]</scope>
    <source>
        <strain evidence="5">CCUG 63830</strain>
    </source>
</reference>
<dbReference type="EMBL" id="JBHSWB010000001">
    <property type="protein sequence ID" value="MFC6660642.1"/>
    <property type="molecule type" value="Genomic_DNA"/>
</dbReference>